<dbReference type="AlphaFoldDB" id="A0A3P3PYP1"/>
<reference evidence="1 2" key="1">
    <citation type="submission" date="2018-11" db="EMBL/GenBank/DDBJ databases">
        <title>Genome sequencing of Lachnoanaerobaculum orale DSM 24553T.</title>
        <authorList>
            <person name="Kook J.-K."/>
            <person name="Park S.-N."/>
            <person name="Lim Y.K."/>
        </authorList>
    </citation>
    <scope>NUCLEOTIDE SEQUENCE [LARGE SCALE GENOMIC DNA]</scope>
    <source>
        <strain evidence="1 2">DSM 24553</strain>
    </source>
</reference>
<protein>
    <recommendedName>
        <fullName evidence="3">SMI1/KNR4 family protein</fullName>
    </recommendedName>
</protein>
<dbReference type="RefSeq" id="WP_124952696.1">
    <property type="nucleotide sequence ID" value="NZ_RRCM01000002.1"/>
</dbReference>
<evidence type="ECO:0000313" key="2">
    <source>
        <dbReference type="Proteomes" id="UP000276982"/>
    </source>
</evidence>
<name>A0A3P3PYP1_9FIRM</name>
<proteinExistence type="predicted"/>
<dbReference type="Proteomes" id="UP000276982">
    <property type="component" value="Unassembled WGS sequence"/>
</dbReference>
<accession>A0A3P3PYP1</accession>
<sequence>MVWKYKIDLEDKTIFSKIEQSREIEIPEDLKQLVIDENAATPEKYCFMVGNNERVFGSVLSFNKSDDDTVFKALDVVQDKNLLPFGIDPFGNYICLNLKSEEVVFFDHETDRIESTGKKLKQFIESLY</sequence>
<evidence type="ECO:0008006" key="3">
    <source>
        <dbReference type="Google" id="ProtNLM"/>
    </source>
</evidence>
<comment type="caution">
    <text evidence="1">The sequence shown here is derived from an EMBL/GenBank/DDBJ whole genome shotgun (WGS) entry which is preliminary data.</text>
</comment>
<keyword evidence="2" id="KW-1185">Reference proteome</keyword>
<gene>
    <name evidence="1" type="ORF">EHW90_10310</name>
</gene>
<dbReference type="EMBL" id="RRCM01000002">
    <property type="protein sequence ID" value="RRJ14091.1"/>
    <property type="molecule type" value="Genomic_DNA"/>
</dbReference>
<dbReference type="Gene3D" id="3.40.1580.10">
    <property type="entry name" value="SMI1/KNR4-like"/>
    <property type="match status" value="1"/>
</dbReference>
<dbReference type="InterPro" id="IPR037883">
    <property type="entry name" value="Knr4/Smi1-like_sf"/>
</dbReference>
<dbReference type="SUPFAM" id="SSF160631">
    <property type="entry name" value="SMI1/KNR4-like"/>
    <property type="match status" value="1"/>
</dbReference>
<dbReference type="Pfam" id="PF14568">
    <property type="entry name" value="SUKH_6"/>
    <property type="match status" value="1"/>
</dbReference>
<evidence type="ECO:0000313" key="1">
    <source>
        <dbReference type="EMBL" id="RRJ14091.1"/>
    </source>
</evidence>
<organism evidence="1 2">
    <name type="scientific">Lachnoanaerobaculum orale</name>
    <dbReference type="NCBI Taxonomy" id="979627"/>
    <lineage>
        <taxon>Bacteria</taxon>
        <taxon>Bacillati</taxon>
        <taxon>Bacillota</taxon>
        <taxon>Clostridia</taxon>
        <taxon>Lachnospirales</taxon>
        <taxon>Lachnospiraceae</taxon>
        <taxon>Lachnoanaerobaculum</taxon>
    </lineage>
</organism>